<organism evidence="13 14">
    <name type="scientific">Lutibacter holmesii</name>
    <dbReference type="NCBI Taxonomy" id="1137985"/>
    <lineage>
        <taxon>Bacteria</taxon>
        <taxon>Pseudomonadati</taxon>
        <taxon>Bacteroidota</taxon>
        <taxon>Flavobacteriia</taxon>
        <taxon>Flavobacteriales</taxon>
        <taxon>Flavobacteriaceae</taxon>
        <taxon>Lutibacter</taxon>
    </lineage>
</organism>
<evidence type="ECO:0000313" key="14">
    <source>
        <dbReference type="Proteomes" id="UP001597241"/>
    </source>
</evidence>
<evidence type="ECO:0000256" key="1">
    <source>
        <dbReference type="ARBA" id="ARBA00003330"/>
    </source>
</evidence>
<dbReference type="SUPFAM" id="SSF52833">
    <property type="entry name" value="Thioredoxin-like"/>
    <property type="match status" value="1"/>
</dbReference>
<keyword evidence="4" id="KW-0049">Antioxidant</keyword>
<dbReference type="Proteomes" id="UP001597241">
    <property type="component" value="Unassembled WGS sequence"/>
</dbReference>
<keyword evidence="6" id="KW-1015">Disulfide bond</keyword>
<keyword evidence="5" id="KW-0560">Oxidoreductase</keyword>
<dbReference type="PROSITE" id="PS51257">
    <property type="entry name" value="PROKAR_LIPOPROTEIN"/>
    <property type="match status" value="1"/>
</dbReference>
<evidence type="ECO:0000259" key="12">
    <source>
        <dbReference type="PROSITE" id="PS51352"/>
    </source>
</evidence>
<evidence type="ECO:0000256" key="10">
    <source>
        <dbReference type="ARBA" id="ARBA00042639"/>
    </source>
</evidence>
<evidence type="ECO:0000256" key="6">
    <source>
        <dbReference type="ARBA" id="ARBA00023157"/>
    </source>
</evidence>
<dbReference type="EMBL" id="JBHTMV010000003">
    <property type="protein sequence ID" value="MFD1292902.1"/>
    <property type="molecule type" value="Genomic_DNA"/>
</dbReference>
<dbReference type="InterPro" id="IPR050924">
    <property type="entry name" value="Peroxiredoxin_BCP/PrxQ"/>
</dbReference>
<comment type="similarity">
    <text evidence="9">Belongs to the peroxiredoxin family. BCP/PrxQ subfamily.</text>
</comment>
<sequence>MLQKTTAIIIMVLALTVSCQTKESKKESTIKAETSKMETTNKQGELEALLSKKAAASAAKSSEEKKKAYAKGIEDVKNSGVLESALKVGDKAPNFTLNNATNTPVSLYDELKNGPVILTWYRGGWCPYCNITLHALQDNLPEFTKAGATLMALTPELPDKSLSTSEKNELEFTVLSDINNKVGKEYGVVYQLNSTIASMYEKGFGLSTYNGNSSSELPLAATYVIDKNGIIQYAFLDEDYKKRAEPSEIITALHQLK</sequence>
<evidence type="ECO:0000256" key="7">
    <source>
        <dbReference type="ARBA" id="ARBA00023284"/>
    </source>
</evidence>
<dbReference type="InterPro" id="IPR013766">
    <property type="entry name" value="Thioredoxin_domain"/>
</dbReference>
<comment type="function">
    <text evidence="1">Thiol-specific peroxidase that catalyzes the reduction of hydrogen peroxide and organic hydroperoxides to water and alcohols, respectively. Plays a role in cell protection against oxidative stress by detoxifying peroxides and as sensor of hydrogen peroxide-mediated signaling events.</text>
</comment>
<dbReference type="PANTHER" id="PTHR42801:SF7">
    <property type="entry name" value="SLL1159 PROTEIN"/>
    <property type="match status" value="1"/>
</dbReference>
<keyword evidence="3" id="KW-0575">Peroxidase</keyword>
<dbReference type="PROSITE" id="PS51352">
    <property type="entry name" value="THIOREDOXIN_2"/>
    <property type="match status" value="1"/>
</dbReference>
<evidence type="ECO:0000256" key="9">
    <source>
        <dbReference type="ARBA" id="ARBA00038489"/>
    </source>
</evidence>
<name>A0ABW3WLW7_9FLAO</name>
<comment type="caution">
    <text evidence="13">The sequence shown here is derived from an EMBL/GenBank/DDBJ whole genome shotgun (WGS) entry which is preliminary data.</text>
</comment>
<comment type="catalytic activity">
    <reaction evidence="11">
        <text>a hydroperoxide + [thioredoxin]-dithiol = an alcohol + [thioredoxin]-disulfide + H2O</text>
        <dbReference type="Rhea" id="RHEA:62620"/>
        <dbReference type="Rhea" id="RHEA-COMP:10698"/>
        <dbReference type="Rhea" id="RHEA-COMP:10700"/>
        <dbReference type="ChEBI" id="CHEBI:15377"/>
        <dbReference type="ChEBI" id="CHEBI:29950"/>
        <dbReference type="ChEBI" id="CHEBI:30879"/>
        <dbReference type="ChEBI" id="CHEBI:35924"/>
        <dbReference type="ChEBI" id="CHEBI:50058"/>
        <dbReference type="EC" id="1.11.1.24"/>
    </reaction>
</comment>
<dbReference type="EC" id="1.11.1.24" evidence="2"/>
<dbReference type="PANTHER" id="PTHR42801">
    <property type="entry name" value="THIOREDOXIN-DEPENDENT PEROXIDE REDUCTASE"/>
    <property type="match status" value="1"/>
</dbReference>
<proteinExistence type="inferred from homology"/>
<keyword evidence="7" id="KW-0676">Redox-active center</keyword>
<evidence type="ECO:0000256" key="5">
    <source>
        <dbReference type="ARBA" id="ARBA00023002"/>
    </source>
</evidence>
<dbReference type="InterPro" id="IPR036249">
    <property type="entry name" value="Thioredoxin-like_sf"/>
</dbReference>
<evidence type="ECO:0000256" key="11">
    <source>
        <dbReference type="ARBA" id="ARBA00049091"/>
    </source>
</evidence>
<reference evidence="14" key="1">
    <citation type="journal article" date="2019" name="Int. J. Syst. Evol. Microbiol.">
        <title>The Global Catalogue of Microorganisms (GCM) 10K type strain sequencing project: providing services to taxonomists for standard genome sequencing and annotation.</title>
        <authorList>
            <consortium name="The Broad Institute Genomics Platform"/>
            <consortium name="The Broad Institute Genome Sequencing Center for Infectious Disease"/>
            <person name="Wu L."/>
            <person name="Ma J."/>
        </authorList>
    </citation>
    <scope>NUCLEOTIDE SEQUENCE [LARGE SCALE GENOMIC DNA]</scope>
    <source>
        <strain evidence="14">CCUG 62221</strain>
    </source>
</reference>
<evidence type="ECO:0000313" key="13">
    <source>
        <dbReference type="EMBL" id="MFD1292902.1"/>
    </source>
</evidence>
<protein>
    <recommendedName>
        <fullName evidence="2">thioredoxin-dependent peroxiredoxin</fullName>
        <ecNumber evidence="2">1.11.1.24</ecNumber>
    </recommendedName>
    <alternativeName>
        <fullName evidence="8">Thioredoxin peroxidase</fullName>
    </alternativeName>
    <alternativeName>
        <fullName evidence="10">Thioredoxin-dependent peroxiredoxin Bcp</fullName>
    </alternativeName>
</protein>
<evidence type="ECO:0000256" key="2">
    <source>
        <dbReference type="ARBA" id="ARBA00013017"/>
    </source>
</evidence>
<evidence type="ECO:0000256" key="4">
    <source>
        <dbReference type="ARBA" id="ARBA00022862"/>
    </source>
</evidence>
<dbReference type="InterPro" id="IPR000866">
    <property type="entry name" value="AhpC/TSA"/>
</dbReference>
<gene>
    <name evidence="13" type="ORF">ACFQ5N_03545</name>
</gene>
<accession>A0ABW3WLW7</accession>
<dbReference type="Gene3D" id="3.40.30.10">
    <property type="entry name" value="Glutaredoxin"/>
    <property type="match status" value="1"/>
</dbReference>
<keyword evidence="14" id="KW-1185">Reference proteome</keyword>
<evidence type="ECO:0000256" key="3">
    <source>
        <dbReference type="ARBA" id="ARBA00022559"/>
    </source>
</evidence>
<feature type="domain" description="Thioredoxin" evidence="12">
    <location>
        <begin position="86"/>
        <end position="257"/>
    </location>
</feature>
<evidence type="ECO:0000256" key="8">
    <source>
        <dbReference type="ARBA" id="ARBA00032824"/>
    </source>
</evidence>
<dbReference type="CDD" id="cd02970">
    <property type="entry name" value="PRX_like2"/>
    <property type="match status" value="1"/>
</dbReference>
<dbReference type="Pfam" id="PF00578">
    <property type="entry name" value="AhpC-TSA"/>
    <property type="match status" value="1"/>
</dbReference>
<dbReference type="RefSeq" id="WP_386807801.1">
    <property type="nucleotide sequence ID" value="NZ_JBHTMV010000003.1"/>
</dbReference>